<comment type="similarity">
    <text evidence="1 10">Belongs to the Nth/MutY family.</text>
</comment>
<comment type="caution">
    <text evidence="12">The sequence shown here is derived from an EMBL/GenBank/DDBJ whole genome shotgun (WGS) entry which is preliminary data.</text>
</comment>
<dbReference type="InterPro" id="IPR004036">
    <property type="entry name" value="Endonuclease-III-like_CS2"/>
</dbReference>
<dbReference type="GO" id="GO:0006285">
    <property type="term" value="P:base-excision repair, AP site formation"/>
    <property type="evidence" value="ECO:0007669"/>
    <property type="project" value="TreeGrafter"/>
</dbReference>
<keyword evidence="5 10" id="KW-0378">Hydrolase</keyword>
<organism evidence="12 13">
    <name type="scientific">Aerococcus kribbianus</name>
    <dbReference type="NCBI Taxonomy" id="2999064"/>
    <lineage>
        <taxon>Bacteria</taxon>
        <taxon>Bacillati</taxon>
        <taxon>Bacillota</taxon>
        <taxon>Bacilli</taxon>
        <taxon>Lactobacillales</taxon>
        <taxon>Aerococcaceae</taxon>
        <taxon>Aerococcus</taxon>
    </lineage>
</organism>
<dbReference type="AlphaFoldDB" id="A0A9X3FP66"/>
<comment type="caution">
    <text evidence="10">Lacks conserved residue(s) required for the propagation of feature annotation.</text>
</comment>
<dbReference type="Pfam" id="PF00633">
    <property type="entry name" value="HHH"/>
    <property type="match status" value="1"/>
</dbReference>
<dbReference type="GO" id="GO:0140078">
    <property type="term" value="F:class I DNA-(apurinic or apyrimidinic site) endonuclease activity"/>
    <property type="evidence" value="ECO:0007669"/>
    <property type="project" value="UniProtKB-EC"/>
</dbReference>
<evidence type="ECO:0000256" key="8">
    <source>
        <dbReference type="ARBA" id="ARBA00023204"/>
    </source>
</evidence>
<keyword evidence="4 10" id="KW-0227">DNA damage</keyword>
<evidence type="ECO:0000256" key="4">
    <source>
        <dbReference type="ARBA" id="ARBA00022763"/>
    </source>
</evidence>
<comment type="function">
    <text evidence="10">DNA repair enzyme that has both DNA N-glycosylase activity and AP-lyase activity. The DNA N-glycosylase activity releases various damaged pyrimidines from DNA by cleaving the N-glycosidic bond, leaving an AP (apurinic/apyrimidinic) site. The AP-lyase activity cleaves the phosphodiester bond 3' to the AP site by a beta-elimination, leaving a 3'-terminal unsaturated sugar and a product with a terminal 5'-phosphate.</text>
</comment>
<dbReference type="SUPFAM" id="SSF48150">
    <property type="entry name" value="DNA-glycosylase"/>
    <property type="match status" value="1"/>
</dbReference>
<comment type="cofactor">
    <cofactor evidence="10">
        <name>[4Fe-4S] cluster</name>
        <dbReference type="ChEBI" id="CHEBI:49883"/>
    </cofactor>
    <text evidence="10">Binds 1 [4Fe-4S] cluster.</text>
</comment>
<dbReference type="GO" id="GO:0019104">
    <property type="term" value="F:DNA N-glycosylase activity"/>
    <property type="evidence" value="ECO:0007669"/>
    <property type="project" value="UniProtKB-UniRule"/>
</dbReference>
<proteinExistence type="inferred from homology"/>
<dbReference type="InterPro" id="IPR003265">
    <property type="entry name" value="HhH-GPD_domain"/>
</dbReference>
<keyword evidence="6" id="KW-0408">Iron</keyword>
<sequence>MAEDLLSAEECQAYVEAMIALYPQSDSDLDYHNHFELLCAVMLSAQTTDKAVNKVTPALFKAYPTPEDMQKASPEAIADKIKTIGLYRNKAKFLQATAESLVNDFSGQVPDNLTDLTSLPGVGRKTANVVLGVGFSQASFPVDTHIARVTKRFNMVPESANPNKIEKIMTEKLPENMWRQAHLSILHFGRYQCVARKHDHQECLDRLHAVMAKQQEN</sequence>
<evidence type="ECO:0000256" key="2">
    <source>
        <dbReference type="ARBA" id="ARBA00022485"/>
    </source>
</evidence>
<dbReference type="InterPro" id="IPR000445">
    <property type="entry name" value="HhH_motif"/>
</dbReference>
<dbReference type="HAMAP" id="MF_00942">
    <property type="entry name" value="Nth"/>
    <property type="match status" value="1"/>
</dbReference>
<keyword evidence="13" id="KW-1185">Reference proteome</keyword>
<dbReference type="SMART" id="SM00478">
    <property type="entry name" value="ENDO3c"/>
    <property type="match status" value="1"/>
</dbReference>
<keyword evidence="12" id="KW-0540">Nuclease</keyword>
<dbReference type="Proteomes" id="UP001146670">
    <property type="component" value="Unassembled WGS sequence"/>
</dbReference>
<keyword evidence="9 10" id="KW-0326">Glycosidase</keyword>
<dbReference type="RefSeq" id="WP_268751999.1">
    <property type="nucleotide sequence ID" value="NZ_JAPRFQ010000001.1"/>
</dbReference>
<dbReference type="Gene3D" id="1.10.340.30">
    <property type="entry name" value="Hypothetical protein, domain 2"/>
    <property type="match status" value="1"/>
</dbReference>
<keyword evidence="7" id="KW-0411">Iron-sulfur</keyword>
<dbReference type="InterPro" id="IPR011257">
    <property type="entry name" value="DNA_glycosylase"/>
</dbReference>
<keyword evidence="8 10" id="KW-0234">DNA repair</keyword>
<dbReference type="PIRSF" id="PIRSF001435">
    <property type="entry name" value="Nth"/>
    <property type="match status" value="1"/>
</dbReference>
<dbReference type="GO" id="GO:0051539">
    <property type="term" value="F:4 iron, 4 sulfur cluster binding"/>
    <property type="evidence" value="ECO:0007669"/>
    <property type="project" value="UniProtKB-KW"/>
</dbReference>
<evidence type="ECO:0000256" key="7">
    <source>
        <dbReference type="ARBA" id="ARBA00023014"/>
    </source>
</evidence>
<evidence type="ECO:0000256" key="9">
    <source>
        <dbReference type="ARBA" id="ARBA00023295"/>
    </source>
</evidence>
<evidence type="ECO:0000313" key="13">
    <source>
        <dbReference type="Proteomes" id="UP001146670"/>
    </source>
</evidence>
<dbReference type="InterPro" id="IPR023170">
    <property type="entry name" value="HhH_base_excis_C"/>
</dbReference>
<dbReference type="CDD" id="cd00056">
    <property type="entry name" value="ENDO3c"/>
    <property type="match status" value="1"/>
</dbReference>
<dbReference type="NCBIfam" id="TIGR01083">
    <property type="entry name" value="nth"/>
    <property type="match status" value="1"/>
</dbReference>
<accession>A0A9X3FP66</accession>
<dbReference type="EMBL" id="JAPRFR010000001">
    <property type="protein sequence ID" value="MCZ0725686.1"/>
    <property type="molecule type" value="Genomic_DNA"/>
</dbReference>
<dbReference type="FunFam" id="1.10.340.30:FF:000001">
    <property type="entry name" value="Endonuclease III"/>
    <property type="match status" value="1"/>
</dbReference>
<reference evidence="12" key="1">
    <citation type="submission" date="2022-12" db="EMBL/GenBank/DDBJ databases">
        <title>Description and comparative metabolic analysis of Aerococcus sp. nov., isolated from the feces of a pig.</title>
        <authorList>
            <person name="Chang Y.-H."/>
        </authorList>
    </citation>
    <scope>NUCLEOTIDE SEQUENCE</scope>
    <source>
        <strain evidence="12">YH-aer222</strain>
    </source>
</reference>
<feature type="domain" description="HhH-GPD" evidence="11">
    <location>
        <begin position="43"/>
        <end position="191"/>
    </location>
</feature>
<dbReference type="PANTHER" id="PTHR10359:SF18">
    <property type="entry name" value="ENDONUCLEASE III"/>
    <property type="match status" value="1"/>
</dbReference>
<keyword evidence="12" id="KW-0255">Endonuclease</keyword>
<evidence type="ECO:0000259" key="11">
    <source>
        <dbReference type="SMART" id="SM00478"/>
    </source>
</evidence>
<dbReference type="EC" id="4.2.99.18" evidence="10"/>
<dbReference type="PANTHER" id="PTHR10359">
    <property type="entry name" value="A/G-SPECIFIC ADENINE GLYCOSYLASE/ENDONUCLEASE III"/>
    <property type="match status" value="1"/>
</dbReference>
<keyword evidence="2" id="KW-0004">4Fe-4S</keyword>
<evidence type="ECO:0000256" key="1">
    <source>
        <dbReference type="ARBA" id="ARBA00008343"/>
    </source>
</evidence>
<name>A0A9X3FP66_9LACT</name>
<evidence type="ECO:0000256" key="10">
    <source>
        <dbReference type="HAMAP-Rule" id="MF_00942"/>
    </source>
</evidence>
<gene>
    <name evidence="10 12" type="primary">nth</name>
    <name evidence="12" type="ORF">OW157_03760</name>
</gene>
<dbReference type="PROSITE" id="PS01155">
    <property type="entry name" value="ENDONUCLEASE_III_2"/>
    <property type="match status" value="1"/>
</dbReference>
<evidence type="ECO:0000256" key="3">
    <source>
        <dbReference type="ARBA" id="ARBA00022723"/>
    </source>
</evidence>
<evidence type="ECO:0000256" key="5">
    <source>
        <dbReference type="ARBA" id="ARBA00022801"/>
    </source>
</evidence>
<dbReference type="GO" id="GO:0046872">
    <property type="term" value="F:metal ion binding"/>
    <property type="evidence" value="ECO:0007669"/>
    <property type="project" value="UniProtKB-KW"/>
</dbReference>
<evidence type="ECO:0000256" key="6">
    <source>
        <dbReference type="ARBA" id="ARBA00023004"/>
    </source>
</evidence>
<dbReference type="Pfam" id="PF00730">
    <property type="entry name" value="HhH-GPD"/>
    <property type="match status" value="1"/>
</dbReference>
<comment type="catalytic activity">
    <reaction evidence="10">
        <text>2'-deoxyribonucleotide-(2'-deoxyribose 5'-phosphate)-2'-deoxyribonucleotide-DNA = a 3'-end 2'-deoxyribonucleotide-(2,3-dehydro-2,3-deoxyribose 5'-phosphate)-DNA + a 5'-end 5'-phospho-2'-deoxyribonucleoside-DNA + H(+)</text>
        <dbReference type="Rhea" id="RHEA:66592"/>
        <dbReference type="Rhea" id="RHEA-COMP:13180"/>
        <dbReference type="Rhea" id="RHEA-COMP:16897"/>
        <dbReference type="Rhea" id="RHEA-COMP:17067"/>
        <dbReference type="ChEBI" id="CHEBI:15378"/>
        <dbReference type="ChEBI" id="CHEBI:136412"/>
        <dbReference type="ChEBI" id="CHEBI:157695"/>
        <dbReference type="ChEBI" id="CHEBI:167181"/>
        <dbReference type="EC" id="4.2.99.18"/>
    </reaction>
</comment>
<dbReference type="Gene3D" id="1.10.1670.10">
    <property type="entry name" value="Helix-hairpin-Helix base-excision DNA repair enzymes (C-terminal)"/>
    <property type="match status" value="1"/>
</dbReference>
<keyword evidence="10" id="KW-0238">DNA-binding</keyword>
<keyword evidence="10" id="KW-0456">Lyase</keyword>
<keyword evidence="3" id="KW-0479">Metal-binding</keyword>
<dbReference type="InterPro" id="IPR005759">
    <property type="entry name" value="Nth"/>
</dbReference>
<protein>
    <recommendedName>
        <fullName evidence="10">Endonuclease III</fullName>
        <ecNumber evidence="10">4.2.99.18</ecNumber>
    </recommendedName>
    <alternativeName>
        <fullName evidence="10">DNA-(apurinic or apyrimidinic site) lyase</fullName>
    </alternativeName>
</protein>
<dbReference type="GO" id="GO:0003677">
    <property type="term" value="F:DNA binding"/>
    <property type="evidence" value="ECO:0007669"/>
    <property type="project" value="UniProtKB-UniRule"/>
</dbReference>
<evidence type="ECO:0000313" key="12">
    <source>
        <dbReference type="EMBL" id="MCZ0725686.1"/>
    </source>
</evidence>